<dbReference type="RefSeq" id="WP_054585730.1">
    <property type="nucleotide sequence ID" value="NZ_CP012885.2"/>
</dbReference>
<dbReference type="Gene3D" id="3.40.50.1820">
    <property type="entry name" value="alpha/beta hydrolase"/>
    <property type="match status" value="1"/>
</dbReference>
<evidence type="ECO:0000313" key="1">
    <source>
        <dbReference type="EMBL" id="MDM3929428.1"/>
    </source>
</evidence>
<accession>A0ABT7P861</accession>
<dbReference type="Proteomes" id="UP001529272">
    <property type="component" value="Unassembled WGS sequence"/>
</dbReference>
<evidence type="ECO:0000313" key="2">
    <source>
        <dbReference type="Proteomes" id="UP001529272"/>
    </source>
</evidence>
<keyword evidence="2" id="KW-1185">Reference proteome</keyword>
<dbReference type="InterPro" id="IPR029058">
    <property type="entry name" value="AB_hydrolase_fold"/>
</dbReference>
<keyword evidence="1" id="KW-0378">Hydrolase</keyword>
<gene>
    <name evidence="1" type="ORF">QRB35_25965</name>
</gene>
<reference evidence="1 2" key="1">
    <citation type="submission" date="2023-06" db="EMBL/GenBank/DDBJ databases">
        <title>Itaconate inhibition of nontuberculous mycobacteria.</title>
        <authorList>
            <person name="Breen P."/>
            <person name="Zimbric M."/>
            <person name="Caverly L."/>
        </authorList>
    </citation>
    <scope>NUCLEOTIDE SEQUENCE [LARGE SCALE GENOMIC DNA]</scope>
    <source>
        <strain evidence="1 2">FLAC1071</strain>
    </source>
</reference>
<dbReference type="GO" id="GO:0016787">
    <property type="term" value="F:hydrolase activity"/>
    <property type="evidence" value="ECO:0007669"/>
    <property type="project" value="UniProtKB-KW"/>
</dbReference>
<proteinExistence type="predicted"/>
<dbReference type="EMBL" id="JASZZX010000036">
    <property type="protein sequence ID" value="MDM3929428.1"/>
    <property type="molecule type" value="Genomic_DNA"/>
</dbReference>
<reference evidence="2" key="2">
    <citation type="submission" date="2023-06" db="EMBL/GenBank/DDBJ databases">
        <title>Itaconate inhibition of nontuberculous mycobacteria.</title>
        <authorList>
            <person name="Spilker T."/>
        </authorList>
    </citation>
    <scope>NUCLEOTIDE SEQUENCE [LARGE SCALE GENOMIC DNA]</scope>
    <source>
        <strain evidence="2">FLAC1071</strain>
    </source>
</reference>
<name>A0ABT7P861_MYCIT</name>
<dbReference type="SUPFAM" id="SSF53474">
    <property type="entry name" value="alpha/beta-Hydrolases"/>
    <property type="match status" value="1"/>
</dbReference>
<protein>
    <submittedName>
        <fullName evidence="1">Alpha/beta hydrolase</fullName>
    </submittedName>
</protein>
<comment type="caution">
    <text evidence="1">The sequence shown here is derived from an EMBL/GenBank/DDBJ whole genome shotgun (WGS) entry which is preliminary data.</text>
</comment>
<organism evidence="1 2">
    <name type="scientific">Mycobacterium intracellulare subsp. chimaera</name>
    <dbReference type="NCBI Taxonomy" id="222805"/>
    <lineage>
        <taxon>Bacteria</taxon>
        <taxon>Bacillati</taxon>
        <taxon>Actinomycetota</taxon>
        <taxon>Actinomycetes</taxon>
        <taxon>Mycobacteriales</taxon>
        <taxon>Mycobacteriaceae</taxon>
        <taxon>Mycobacterium</taxon>
        <taxon>Mycobacterium avium complex (MAC)</taxon>
    </lineage>
</organism>
<sequence length="79" mass="8693">MVTAEALMKFDCGDELHTIAASQLIIVGERDPFVSKAIAEETVARIPQASLKVYPRRGHVGIFFGRRFADDATRFLSPG</sequence>